<gene>
    <name evidence="2" type="ORF">HK097_000109</name>
</gene>
<sequence length="117" mass="12400">MLRILSLVTLLLPALTLATSPIPDKCALVLCPQILCPSGQVPYTPSGECCQKCKTDCRLVRCGAYPDCPNGQIVTPEDGCCPVCIKPTGPDCSLVRCALPVCDDGVLVKPKGKCCYE</sequence>
<proteinExistence type="predicted"/>
<dbReference type="AlphaFoldDB" id="A0AAD5S8M4"/>
<dbReference type="Proteomes" id="UP001212841">
    <property type="component" value="Unassembled WGS sequence"/>
</dbReference>
<feature type="signal peptide" evidence="1">
    <location>
        <begin position="1"/>
        <end position="18"/>
    </location>
</feature>
<feature type="non-terminal residue" evidence="2">
    <location>
        <position position="117"/>
    </location>
</feature>
<keyword evidence="1" id="KW-0732">Signal</keyword>
<name>A0AAD5S8M4_9FUNG</name>
<accession>A0AAD5S8M4</accession>
<evidence type="ECO:0000313" key="2">
    <source>
        <dbReference type="EMBL" id="KAJ3047236.1"/>
    </source>
</evidence>
<dbReference type="EMBL" id="JADGJD010001002">
    <property type="protein sequence ID" value="KAJ3047236.1"/>
    <property type="molecule type" value="Genomic_DNA"/>
</dbReference>
<evidence type="ECO:0000256" key="1">
    <source>
        <dbReference type="SAM" id="SignalP"/>
    </source>
</evidence>
<comment type="caution">
    <text evidence="2">The sequence shown here is derived from an EMBL/GenBank/DDBJ whole genome shotgun (WGS) entry which is preliminary data.</text>
</comment>
<keyword evidence="3" id="KW-1185">Reference proteome</keyword>
<protein>
    <submittedName>
        <fullName evidence="2">Uncharacterized protein</fullName>
    </submittedName>
</protein>
<organism evidence="2 3">
    <name type="scientific">Rhizophlyctis rosea</name>
    <dbReference type="NCBI Taxonomy" id="64517"/>
    <lineage>
        <taxon>Eukaryota</taxon>
        <taxon>Fungi</taxon>
        <taxon>Fungi incertae sedis</taxon>
        <taxon>Chytridiomycota</taxon>
        <taxon>Chytridiomycota incertae sedis</taxon>
        <taxon>Chytridiomycetes</taxon>
        <taxon>Rhizophlyctidales</taxon>
        <taxon>Rhizophlyctidaceae</taxon>
        <taxon>Rhizophlyctis</taxon>
    </lineage>
</organism>
<evidence type="ECO:0000313" key="3">
    <source>
        <dbReference type="Proteomes" id="UP001212841"/>
    </source>
</evidence>
<feature type="chain" id="PRO_5041903947" evidence="1">
    <location>
        <begin position="19"/>
        <end position="117"/>
    </location>
</feature>
<reference evidence="2" key="1">
    <citation type="submission" date="2020-05" db="EMBL/GenBank/DDBJ databases">
        <title>Phylogenomic resolution of chytrid fungi.</title>
        <authorList>
            <person name="Stajich J.E."/>
            <person name="Amses K."/>
            <person name="Simmons R."/>
            <person name="Seto K."/>
            <person name="Myers J."/>
            <person name="Bonds A."/>
            <person name="Quandt C.A."/>
            <person name="Barry K."/>
            <person name="Liu P."/>
            <person name="Grigoriev I."/>
            <person name="Longcore J.E."/>
            <person name="James T.Y."/>
        </authorList>
    </citation>
    <scope>NUCLEOTIDE SEQUENCE</scope>
    <source>
        <strain evidence="2">JEL0318</strain>
    </source>
</reference>